<organism evidence="1 2">
    <name type="scientific">Varibaculum cambriense</name>
    <dbReference type="NCBI Taxonomy" id="184870"/>
    <lineage>
        <taxon>Bacteria</taxon>
        <taxon>Bacillati</taxon>
        <taxon>Actinomycetota</taxon>
        <taxon>Actinomycetes</taxon>
        <taxon>Actinomycetales</taxon>
        <taxon>Actinomycetaceae</taxon>
        <taxon>Varibaculum</taxon>
    </lineage>
</organism>
<comment type="caution">
    <text evidence="1">The sequence shown here is derived from an EMBL/GenBank/DDBJ whole genome shotgun (WGS) entry which is preliminary data.</text>
</comment>
<dbReference type="Proteomes" id="UP000070572">
    <property type="component" value="Unassembled WGS sequence"/>
</dbReference>
<evidence type="ECO:0000313" key="2">
    <source>
        <dbReference type="Proteomes" id="UP000070572"/>
    </source>
</evidence>
<proteinExistence type="predicted"/>
<gene>
    <name evidence="1" type="ORF">HMPREF1862_00621</name>
</gene>
<name>A0AB34X0Q1_9ACTO</name>
<dbReference type="EMBL" id="LSDN01000012">
    <property type="protein sequence ID" value="KXB81260.1"/>
    <property type="molecule type" value="Genomic_DNA"/>
</dbReference>
<reference evidence="1 2" key="1">
    <citation type="submission" date="2016-01" db="EMBL/GenBank/DDBJ databases">
        <authorList>
            <person name="Mitreva M."/>
            <person name="Pepin K.H."/>
            <person name="Mihindukulasuriya K.A."/>
            <person name="Fulton R."/>
            <person name="Fronick C."/>
            <person name="O'Laughlin M."/>
            <person name="Miner T."/>
            <person name="Herter B."/>
            <person name="Rosa B.A."/>
            <person name="Cordes M."/>
            <person name="Tomlinson C."/>
            <person name="Wollam A."/>
            <person name="Palsikar V.B."/>
            <person name="Mardis E.R."/>
            <person name="Wilson R.K."/>
        </authorList>
    </citation>
    <scope>NUCLEOTIDE SEQUENCE [LARGE SCALE GENOMIC DNA]</scope>
    <source>
        <strain evidence="1 2">DNF00696</strain>
    </source>
</reference>
<accession>A0AB34X0Q1</accession>
<dbReference type="RefSeq" id="WP_060920260.1">
    <property type="nucleotide sequence ID" value="NZ_KQ960682.1"/>
</dbReference>
<protein>
    <submittedName>
        <fullName evidence="1">Uncharacterized protein</fullName>
    </submittedName>
</protein>
<evidence type="ECO:0000313" key="1">
    <source>
        <dbReference type="EMBL" id="KXB81260.1"/>
    </source>
</evidence>
<dbReference type="AlphaFoldDB" id="A0AB34X0Q1"/>
<sequence length="170" mass="18894">MSSLNVLYALIAASMVDEEGKDFFTYCEEVSDLALELKCSVASPKGSVVRRLEELDEAVPIKGVLCGIEPSEGKDKRGIITLYTGNEDSEDGTETFRTEWVTNKRGANMVYRARALLGHDVVVFKSNQEMKGRKGSVRICLHIIDHGVNKDWAVSAKDRKGRPMRMAPKN</sequence>